<reference evidence="2 3" key="1">
    <citation type="journal article" date="2016" name="MBio">
        <title>Lateral Gene Transfer in a Heavy Metal-Contaminated-Groundwater Microbial Community.</title>
        <authorList>
            <person name="Hemme C.L."/>
            <person name="Green S.J."/>
            <person name="Rishishwar L."/>
            <person name="Prakash O."/>
            <person name="Pettenato A."/>
            <person name="Chakraborty R."/>
            <person name="Deutschbauer A.M."/>
            <person name="Van Nostrand J.D."/>
            <person name="Wu L."/>
            <person name="He Z."/>
            <person name="Jordan I.K."/>
            <person name="Hazen T.C."/>
            <person name="Arkin A.P."/>
            <person name="Kostka J.E."/>
            <person name="Zhou J."/>
        </authorList>
    </citation>
    <scope>NUCLEOTIDE SEQUENCE [LARGE SCALE GENOMIC DNA]</scope>
    <source>
        <strain evidence="2 3">FW104-T7</strain>
    </source>
</reference>
<evidence type="ECO:0000256" key="1">
    <source>
        <dbReference type="SAM" id="MobiDB-lite"/>
    </source>
</evidence>
<keyword evidence="3" id="KW-1185">Reference proteome</keyword>
<evidence type="ECO:0000313" key="2">
    <source>
        <dbReference type="EMBL" id="KZC25235.1"/>
    </source>
</evidence>
<feature type="region of interest" description="Disordered" evidence="1">
    <location>
        <begin position="1"/>
        <end position="41"/>
    </location>
</feature>
<comment type="caution">
    <text evidence="2">The sequence shown here is derived from an EMBL/GenBank/DDBJ whole genome shotgun (WGS) entry which is preliminary data.</text>
</comment>
<evidence type="ECO:0000313" key="3">
    <source>
        <dbReference type="Proteomes" id="UP000076131"/>
    </source>
</evidence>
<gene>
    <name evidence="2" type="ORF">RHOFW104T7_04675</name>
</gene>
<name>A0A154QLW5_9GAMM</name>
<dbReference type="Proteomes" id="UP000076131">
    <property type="component" value="Unassembled WGS sequence"/>
</dbReference>
<protein>
    <submittedName>
        <fullName evidence="2">Uncharacterized protein</fullName>
    </submittedName>
</protein>
<dbReference type="STRING" id="416169.RHOFW104T7_04675"/>
<proteinExistence type="predicted"/>
<dbReference type="RefSeq" id="WP_008435445.1">
    <property type="nucleotide sequence ID" value="NZ_LVJS01000007.1"/>
</dbReference>
<sequence length="92" mass="10324">MASRLNRDKALSEKSSDIGKLVPAGRSREEAASRKPSSRPKLEQVTYSFNLDDIQALQIFRVATGVVINPPRPRQGWGIKLTLELPVERPQR</sequence>
<organism evidence="2 3">
    <name type="scientific">Rhodanobacter thiooxydans</name>
    <dbReference type="NCBI Taxonomy" id="416169"/>
    <lineage>
        <taxon>Bacteria</taxon>
        <taxon>Pseudomonadati</taxon>
        <taxon>Pseudomonadota</taxon>
        <taxon>Gammaproteobacteria</taxon>
        <taxon>Lysobacterales</taxon>
        <taxon>Rhodanobacteraceae</taxon>
        <taxon>Rhodanobacter</taxon>
    </lineage>
</organism>
<accession>A0A154QLW5</accession>
<dbReference type="EMBL" id="LVJS01000007">
    <property type="protein sequence ID" value="KZC25235.1"/>
    <property type="molecule type" value="Genomic_DNA"/>
</dbReference>
<dbReference type="AlphaFoldDB" id="A0A154QLW5"/>
<feature type="compositionally biased region" description="Basic and acidic residues" evidence="1">
    <location>
        <begin position="1"/>
        <end position="17"/>
    </location>
</feature>